<evidence type="ECO:0000259" key="3">
    <source>
        <dbReference type="PROSITE" id="PS51473"/>
    </source>
</evidence>
<name>A0A7N2MYH1_QUELO</name>
<dbReference type="Gramene" id="QL11p040572:mrna">
    <property type="protein sequence ID" value="QL11p040572:mrna"/>
    <property type="gene ID" value="QL11p040572"/>
</dbReference>
<protein>
    <recommendedName>
        <fullName evidence="3">Gnk2-homologous domain-containing protein</fullName>
    </recommendedName>
</protein>
<dbReference type="PROSITE" id="PS51473">
    <property type="entry name" value="GNK2"/>
    <property type="match status" value="1"/>
</dbReference>
<dbReference type="InterPro" id="IPR002902">
    <property type="entry name" value="GNK2"/>
</dbReference>
<dbReference type="PANTHER" id="PTHR32099">
    <property type="entry name" value="CYSTEINE-RICH REPEAT SECRETORY PROTEIN"/>
    <property type="match status" value="1"/>
</dbReference>
<evidence type="ECO:0000313" key="5">
    <source>
        <dbReference type="Proteomes" id="UP000594261"/>
    </source>
</evidence>
<dbReference type="EnsemblPlants" id="QL11p040572:mrna">
    <property type="protein sequence ID" value="QL11p040572:mrna"/>
    <property type="gene ID" value="QL11p040572"/>
</dbReference>
<evidence type="ECO:0000256" key="1">
    <source>
        <dbReference type="ARBA" id="ARBA00022729"/>
    </source>
</evidence>
<dbReference type="Pfam" id="PF01657">
    <property type="entry name" value="Stress-antifung"/>
    <property type="match status" value="1"/>
</dbReference>
<evidence type="ECO:0000256" key="2">
    <source>
        <dbReference type="ARBA" id="ARBA00022737"/>
    </source>
</evidence>
<reference evidence="4" key="2">
    <citation type="submission" date="2021-01" db="UniProtKB">
        <authorList>
            <consortium name="EnsemblPlants"/>
        </authorList>
    </citation>
    <scope>IDENTIFICATION</scope>
</reference>
<dbReference type="PANTHER" id="PTHR32099:SF103">
    <property type="entry name" value="GNK2-HOMOLOGOUS DOMAIN-CONTAINING PROTEIN"/>
    <property type="match status" value="1"/>
</dbReference>
<sequence length="272" mass="30577">MQVVQSWLLKNNSGTITPSANRALRQSLPEDPLHAFWLCKEVECVWHPCTWASQSVSSPPENFCDLLNCFLRFHDDFRKEIFVIAAWFLWNRRNALHFGRTAQPLASILSMAGHPSFICHTCSPGLGNYTTNGNYAANLNHVFSSFSSNTAIDNGFYSASYGQDPDKVYAIGLCRGDLNQDVCRSCLNDSTLALIQLCPNQKEAIGWYDNCTLRFSNHSIFGSEDDIPSCYRYNRNNVSDVDGYGKAVKSLLGPDMQLLLKYASLSWLKFAK</sequence>
<accession>A0A7N2MYH1</accession>
<keyword evidence="5" id="KW-1185">Reference proteome</keyword>
<reference evidence="4 5" key="1">
    <citation type="journal article" date="2016" name="G3 (Bethesda)">
        <title>First Draft Assembly and Annotation of the Genome of a California Endemic Oak Quercus lobata Nee (Fagaceae).</title>
        <authorList>
            <person name="Sork V.L."/>
            <person name="Fitz-Gibbon S.T."/>
            <person name="Puiu D."/>
            <person name="Crepeau M."/>
            <person name="Gugger P.F."/>
            <person name="Sherman R."/>
            <person name="Stevens K."/>
            <person name="Langley C.H."/>
            <person name="Pellegrini M."/>
            <person name="Salzberg S.L."/>
        </authorList>
    </citation>
    <scope>NUCLEOTIDE SEQUENCE [LARGE SCALE GENOMIC DNA]</scope>
    <source>
        <strain evidence="4 5">cv. SW786</strain>
    </source>
</reference>
<keyword evidence="1" id="KW-0732">Signal</keyword>
<dbReference type="Proteomes" id="UP000594261">
    <property type="component" value="Chromosome 11"/>
</dbReference>
<dbReference type="EMBL" id="LRBV02000011">
    <property type="status" value="NOT_ANNOTATED_CDS"/>
    <property type="molecule type" value="Genomic_DNA"/>
</dbReference>
<dbReference type="InterPro" id="IPR038408">
    <property type="entry name" value="GNK2_sf"/>
</dbReference>
<dbReference type="AlphaFoldDB" id="A0A7N2MYH1"/>
<organism evidence="4 5">
    <name type="scientific">Quercus lobata</name>
    <name type="common">Valley oak</name>
    <dbReference type="NCBI Taxonomy" id="97700"/>
    <lineage>
        <taxon>Eukaryota</taxon>
        <taxon>Viridiplantae</taxon>
        <taxon>Streptophyta</taxon>
        <taxon>Embryophyta</taxon>
        <taxon>Tracheophyta</taxon>
        <taxon>Spermatophyta</taxon>
        <taxon>Magnoliopsida</taxon>
        <taxon>eudicotyledons</taxon>
        <taxon>Gunneridae</taxon>
        <taxon>Pentapetalae</taxon>
        <taxon>rosids</taxon>
        <taxon>fabids</taxon>
        <taxon>Fagales</taxon>
        <taxon>Fagaceae</taxon>
        <taxon>Quercus</taxon>
    </lineage>
</organism>
<dbReference type="Gene3D" id="3.30.430.20">
    <property type="entry name" value="Gnk2 domain, C-X8-C-X2-C motif"/>
    <property type="match status" value="1"/>
</dbReference>
<dbReference type="FunFam" id="3.30.430.20:FF:000003">
    <property type="entry name" value="Cysteine-rich RLK (RECEPTOR-like protein kinase) 10"/>
    <property type="match status" value="1"/>
</dbReference>
<dbReference type="CDD" id="cd23509">
    <property type="entry name" value="Gnk2-like"/>
    <property type="match status" value="1"/>
</dbReference>
<feature type="domain" description="Gnk2-homologous" evidence="3">
    <location>
        <begin position="117"/>
        <end position="220"/>
    </location>
</feature>
<keyword evidence="2" id="KW-0677">Repeat</keyword>
<evidence type="ECO:0000313" key="4">
    <source>
        <dbReference type="EnsemblPlants" id="QL11p040572:mrna"/>
    </source>
</evidence>
<dbReference type="InParanoid" id="A0A7N2MYH1"/>
<proteinExistence type="predicted"/>